<proteinExistence type="predicted"/>
<gene>
    <name evidence="1" type="ORF">E0L93_11330</name>
</gene>
<organism evidence="1 2">
    <name type="scientific">Rubrobacter taiwanensis</name>
    <dbReference type="NCBI Taxonomy" id="185139"/>
    <lineage>
        <taxon>Bacteria</taxon>
        <taxon>Bacillati</taxon>
        <taxon>Actinomycetota</taxon>
        <taxon>Rubrobacteria</taxon>
        <taxon>Rubrobacterales</taxon>
        <taxon>Rubrobacteraceae</taxon>
        <taxon>Rubrobacter</taxon>
    </lineage>
</organism>
<dbReference type="AlphaFoldDB" id="A0A4R1BG79"/>
<dbReference type="RefSeq" id="WP_132691988.1">
    <property type="nucleotide sequence ID" value="NZ_SKBU01000019.1"/>
</dbReference>
<dbReference type="OrthoDB" id="10000233at2"/>
<dbReference type="Proteomes" id="UP000295244">
    <property type="component" value="Unassembled WGS sequence"/>
</dbReference>
<evidence type="ECO:0000313" key="2">
    <source>
        <dbReference type="Proteomes" id="UP000295244"/>
    </source>
</evidence>
<protein>
    <submittedName>
        <fullName evidence="1">Uncharacterized protein</fullName>
    </submittedName>
</protein>
<accession>A0A4R1BG79</accession>
<dbReference type="EMBL" id="SKBU01000019">
    <property type="protein sequence ID" value="TCJ16068.1"/>
    <property type="molecule type" value="Genomic_DNA"/>
</dbReference>
<reference evidence="1 2" key="1">
    <citation type="submission" date="2019-03" db="EMBL/GenBank/DDBJ databases">
        <title>Whole genome sequence of a novel Rubrobacter taiwanensis strain, isolated from Yellowstone National Park.</title>
        <authorList>
            <person name="Freed S."/>
            <person name="Ramaley R.F."/>
            <person name="Kyndt J.A."/>
        </authorList>
    </citation>
    <scope>NUCLEOTIDE SEQUENCE [LARGE SCALE GENOMIC DNA]</scope>
    <source>
        <strain evidence="1 2">Yellowstone</strain>
    </source>
</reference>
<keyword evidence="2" id="KW-1185">Reference proteome</keyword>
<sequence length="162" mass="18820">MAALSLALYRERYPGAPLAERPPDPELLALIREWQARQYRPRCVRATVRYWLSSLGGKPEYAPARLRLPDSEDPHLLCFGPRPNTRFPLYFRRAHAAVPYRLERGEGVCRIYVYDPDYPRDSGRRVTFRRGGTEFEYGRISSREGWGIVLVPLSAIQVTKRR</sequence>
<comment type="caution">
    <text evidence="1">The sequence shown here is derived from an EMBL/GenBank/DDBJ whole genome shotgun (WGS) entry which is preliminary data.</text>
</comment>
<evidence type="ECO:0000313" key="1">
    <source>
        <dbReference type="EMBL" id="TCJ16068.1"/>
    </source>
</evidence>
<name>A0A4R1BG79_9ACTN</name>